<dbReference type="PRINTS" id="PR00111">
    <property type="entry name" value="ABHYDROLASE"/>
</dbReference>
<comment type="caution">
    <text evidence="3">The sequence shown here is derived from an EMBL/GenBank/DDBJ whole genome shotgun (WGS) entry which is preliminary data.</text>
</comment>
<dbReference type="AlphaFoldDB" id="A0A7W7K9D0"/>
<dbReference type="InterPro" id="IPR029058">
    <property type="entry name" value="AB_hydrolase_fold"/>
</dbReference>
<accession>A0A7W7K9D0</accession>
<evidence type="ECO:0000259" key="2">
    <source>
        <dbReference type="Pfam" id="PF00561"/>
    </source>
</evidence>
<dbReference type="Proteomes" id="UP000555448">
    <property type="component" value="Unassembled WGS sequence"/>
</dbReference>
<evidence type="ECO:0000313" key="3">
    <source>
        <dbReference type="EMBL" id="MBB4858625.1"/>
    </source>
</evidence>
<gene>
    <name evidence="3" type="ORF">HNO88_001951</name>
</gene>
<dbReference type="PANTHER" id="PTHR43798:SF31">
    <property type="entry name" value="AB HYDROLASE SUPERFAMILY PROTEIN YCLE"/>
    <property type="match status" value="1"/>
</dbReference>
<organism evidence="3 4">
    <name type="scientific">Novosphingobium chloroacetimidivorans</name>
    <dbReference type="NCBI Taxonomy" id="1428314"/>
    <lineage>
        <taxon>Bacteria</taxon>
        <taxon>Pseudomonadati</taxon>
        <taxon>Pseudomonadota</taxon>
        <taxon>Alphaproteobacteria</taxon>
        <taxon>Sphingomonadales</taxon>
        <taxon>Sphingomonadaceae</taxon>
        <taxon>Novosphingobium</taxon>
    </lineage>
</organism>
<sequence>MSVLAQVDAVVLPNGVEMKYHEWAGEGPTILFLHPSTGYGRMWEWTVDALDGRFHAYAPDQRGHGGTSRPDGSYSAEAYADDLVSFMDAVGISRAIIVGHSLGGRVAQVFAARYADRVSALVLVASPHLSNFYGTRDSAQVVLRNAAATLDHPETFASKDEALAFMRANWPWSPEGEHALEHRIAHNFEHHDDGSISPRYDNVRVAQGLAHLSDDLRPYAAQVSCPVMIVRATSGNLPADKAEAIAKFWRDARVVDVEGRYALQMESPVALANAIAAFASQAGLQ</sequence>
<evidence type="ECO:0000256" key="1">
    <source>
        <dbReference type="ARBA" id="ARBA00022801"/>
    </source>
</evidence>
<evidence type="ECO:0000313" key="4">
    <source>
        <dbReference type="Proteomes" id="UP000555448"/>
    </source>
</evidence>
<keyword evidence="4" id="KW-1185">Reference proteome</keyword>
<dbReference type="SUPFAM" id="SSF53474">
    <property type="entry name" value="alpha/beta-Hydrolases"/>
    <property type="match status" value="1"/>
</dbReference>
<name>A0A7W7K9D0_9SPHN</name>
<dbReference type="PANTHER" id="PTHR43798">
    <property type="entry name" value="MONOACYLGLYCEROL LIPASE"/>
    <property type="match status" value="1"/>
</dbReference>
<dbReference type="EMBL" id="JACHLR010000007">
    <property type="protein sequence ID" value="MBB4858625.1"/>
    <property type="molecule type" value="Genomic_DNA"/>
</dbReference>
<dbReference type="Pfam" id="PF00561">
    <property type="entry name" value="Abhydrolase_1"/>
    <property type="match status" value="1"/>
</dbReference>
<protein>
    <submittedName>
        <fullName evidence="3">Pimeloyl-ACP methyl ester carboxylesterase</fullName>
    </submittedName>
</protein>
<dbReference type="GO" id="GO:0016020">
    <property type="term" value="C:membrane"/>
    <property type="evidence" value="ECO:0007669"/>
    <property type="project" value="TreeGrafter"/>
</dbReference>
<proteinExistence type="predicted"/>
<dbReference type="Gene3D" id="3.40.50.1820">
    <property type="entry name" value="alpha/beta hydrolase"/>
    <property type="match status" value="1"/>
</dbReference>
<reference evidence="3 4" key="1">
    <citation type="submission" date="2020-08" db="EMBL/GenBank/DDBJ databases">
        <title>Functional genomics of gut bacteria from endangered species of beetles.</title>
        <authorList>
            <person name="Carlos-Shanley C."/>
        </authorList>
    </citation>
    <scope>NUCLEOTIDE SEQUENCE [LARGE SCALE GENOMIC DNA]</scope>
    <source>
        <strain evidence="3 4">S00245</strain>
    </source>
</reference>
<dbReference type="InterPro" id="IPR050266">
    <property type="entry name" value="AB_hydrolase_sf"/>
</dbReference>
<dbReference type="RefSeq" id="WP_184244464.1">
    <property type="nucleotide sequence ID" value="NZ_JACHLR010000007.1"/>
</dbReference>
<feature type="domain" description="AB hydrolase-1" evidence="2">
    <location>
        <begin position="28"/>
        <end position="141"/>
    </location>
</feature>
<keyword evidence="1" id="KW-0378">Hydrolase</keyword>
<dbReference type="InterPro" id="IPR000073">
    <property type="entry name" value="AB_hydrolase_1"/>
</dbReference>
<dbReference type="GO" id="GO:0016787">
    <property type="term" value="F:hydrolase activity"/>
    <property type="evidence" value="ECO:0007669"/>
    <property type="project" value="UniProtKB-KW"/>
</dbReference>